<keyword evidence="1" id="KW-0812">Transmembrane</keyword>
<evidence type="ECO:0000313" key="2">
    <source>
        <dbReference type="EMBL" id="CAL8117423.1"/>
    </source>
</evidence>
<protein>
    <recommendedName>
        <fullName evidence="4">Transmembrane protein</fullName>
    </recommendedName>
</protein>
<reference evidence="2 3" key="1">
    <citation type="submission" date="2024-08" db="EMBL/GenBank/DDBJ databases">
        <authorList>
            <person name="Cucini C."/>
            <person name="Frati F."/>
        </authorList>
    </citation>
    <scope>NUCLEOTIDE SEQUENCE [LARGE SCALE GENOMIC DNA]</scope>
</reference>
<feature type="transmembrane region" description="Helical" evidence="1">
    <location>
        <begin position="20"/>
        <end position="44"/>
    </location>
</feature>
<keyword evidence="1" id="KW-1133">Transmembrane helix</keyword>
<sequence>MSCLRMRTCCGCLDTAKGTVLTAVACIAACATSFAFIVTGLFYWDSVSYMLHEHYNATGISEDIADVSVLILWWGNIFTLIFMIIYVILCVLMVIGVKKEQYKHMIPWISLTTMLIPFVIISFIIQLVFGIIGGSKMGILIPVFLVLIWCIIWTYGYFCSVSHYRMLKGDIHRPVTTLFKRENSR</sequence>
<accession>A0ABP1R1F2</accession>
<keyword evidence="1" id="KW-0472">Membrane</keyword>
<proteinExistence type="predicted"/>
<dbReference type="EMBL" id="CAXLJM020000054">
    <property type="protein sequence ID" value="CAL8117423.1"/>
    <property type="molecule type" value="Genomic_DNA"/>
</dbReference>
<name>A0ABP1R1F2_9HEXA</name>
<feature type="transmembrane region" description="Helical" evidence="1">
    <location>
        <begin position="139"/>
        <end position="158"/>
    </location>
</feature>
<evidence type="ECO:0000313" key="3">
    <source>
        <dbReference type="Proteomes" id="UP001642540"/>
    </source>
</evidence>
<organism evidence="2 3">
    <name type="scientific">Orchesella dallaii</name>
    <dbReference type="NCBI Taxonomy" id="48710"/>
    <lineage>
        <taxon>Eukaryota</taxon>
        <taxon>Metazoa</taxon>
        <taxon>Ecdysozoa</taxon>
        <taxon>Arthropoda</taxon>
        <taxon>Hexapoda</taxon>
        <taxon>Collembola</taxon>
        <taxon>Entomobryomorpha</taxon>
        <taxon>Entomobryoidea</taxon>
        <taxon>Orchesellidae</taxon>
        <taxon>Orchesellinae</taxon>
        <taxon>Orchesella</taxon>
    </lineage>
</organism>
<feature type="transmembrane region" description="Helical" evidence="1">
    <location>
        <begin position="71"/>
        <end position="96"/>
    </location>
</feature>
<keyword evidence="3" id="KW-1185">Reference proteome</keyword>
<feature type="transmembrane region" description="Helical" evidence="1">
    <location>
        <begin position="108"/>
        <end position="133"/>
    </location>
</feature>
<dbReference type="Proteomes" id="UP001642540">
    <property type="component" value="Unassembled WGS sequence"/>
</dbReference>
<evidence type="ECO:0000256" key="1">
    <source>
        <dbReference type="SAM" id="Phobius"/>
    </source>
</evidence>
<comment type="caution">
    <text evidence="2">The sequence shown here is derived from an EMBL/GenBank/DDBJ whole genome shotgun (WGS) entry which is preliminary data.</text>
</comment>
<evidence type="ECO:0008006" key="4">
    <source>
        <dbReference type="Google" id="ProtNLM"/>
    </source>
</evidence>
<gene>
    <name evidence="2" type="ORF">ODALV1_LOCUS17686</name>
</gene>